<dbReference type="SUPFAM" id="SSF110296">
    <property type="entry name" value="Oligoxyloglucan reducing end-specific cellobiohydrolase"/>
    <property type="match status" value="1"/>
</dbReference>
<dbReference type="RefSeq" id="WP_088464282.1">
    <property type="nucleotide sequence ID" value="NZ_NIRR01000013.1"/>
</dbReference>
<evidence type="ECO:0000259" key="5">
    <source>
        <dbReference type="Pfam" id="PF18962"/>
    </source>
</evidence>
<organism evidence="6 7">
    <name type="scientific">Hymenobacter amundsenii</name>
    <dbReference type="NCBI Taxonomy" id="2006685"/>
    <lineage>
        <taxon>Bacteria</taxon>
        <taxon>Pseudomonadati</taxon>
        <taxon>Bacteroidota</taxon>
        <taxon>Cytophagia</taxon>
        <taxon>Cytophagales</taxon>
        <taxon>Hymenobacteraceae</taxon>
        <taxon>Hymenobacter</taxon>
    </lineage>
</organism>
<feature type="domain" description="Secretion system C-terminal sorting" evidence="5">
    <location>
        <begin position="374"/>
        <end position="442"/>
    </location>
</feature>
<dbReference type="CDD" id="cd15482">
    <property type="entry name" value="Sialidase_non-viral"/>
    <property type="match status" value="1"/>
</dbReference>
<keyword evidence="2" id="KW-0604">Photosystem II</keyword>
<keyword evidence="3" id="KW-0732">Signal</keyword>
<reference evidence="6 7" key="1">
    <citation type="submission" date="2017-06" db="EMBL/GenBank/DDBJ databases">
        <title>Hymenobacter amundsenii sp. nov. isolated from regoliths in Antarctica.</title>
        <authorList>
            <person name="Sedlacek I."/>
            <person name="Kralova S."/>
            <person name="Pantucek R."/>
            <person name="Svec P."/>
            <person name="Holochova P."/>
            <person name="Stankova E."/>
            <person name="Vrbovska V."/>
            <person name="Busse H.-J."/>
        </authorList>
    </citation>
    <scope>NUCLEOTIDE SEQUENCE [LARGE SCALE GENOMIC DNA]</scope>
    <source>
        <strain evidence="6 7">CCM 8682</strain>
    </source>
</reference>
<dbReference type="AlphaFoldDB" id="A0A2D0AFY4"/>
<keyword evidence="7" id="KW-1185">Reference proteome</keyword>
<dbReference type="PANTHER" id="PTHR47199">
    <property type="entry name" value="PHOTOSYSTEM II STABILITY/ASSEMBLY FACTOR HCF136, CHLOROPLASTIC"/>
    <property type="match status" value="1"/>
</dbReference>
<dbReference type="NCBIfam" id="TIGR04183">
    <property type="entry name" value="Por_Secre_tail"/>
    <property type="match status" value="1"/>
</dbReference>
<evidence type="ECO:0008006" key="8">
    <source>
        <dbReference type="Google" id="ProtNLM"/>
    </source>
</evidence>
<dbReference type="Pfam" id="PF14870">
    <property type="entry name" value="PSII_BNR"/>
    <property type="match status" value="1"/>
</dbReference>
<feature type="chain" id="PRO_5012564781" description="Secretion system C-terminal sorting domain-containing protein" evidence="3">
    <location>
        <begin position="21"/>
        <end position="450"/>
    </location>
</feature>
<dbReference type="GO" id="GO:0015979">
    <property type="term" value="P:photosynthesis"/>
    <property type="evidence" value="ECO:0007669"/>
    <property type="project" value="UniProtKB-KW"/>
</dbReference>
<dbReference type="EMBL" id="NIRR01000013">
    <property type="protein sequence ID" value="OWP63315.1"/>
    <property type="molecule type" value="Genomic_DNA"/>
</dbReference>
<dbReference type="InterPro" id="IPR015943">
    <property type="entry name" value="WD40/YVTN_repeat-like_dom_sf"/>
</dbReference>
<feature type="signal peptide" evidence="3">
    <location>
        <begin position="1"/>
        <end position="20"/>
    </location>
</feature>
<dbReference type="GO" id="GO:0009523">
    <property type="term" value="C:photosystem II"/>
    <property type="evidence" value="ECO:0007669"/>
    <property type="project" value="UniProtKB-KW"/>
</dbReference>
<evidence type="ECO:0000313" key="7">
    <source>
        <dbReference type="Proteomes" id="UP000197277"/>
    </source>
</evidence>
<dbReference type="InterPro" id="IPR028203">
    <property type="entry name" value="PSII_CF48-like_dom"/>
</dbReference>
<dbReference type="Gene3D" id="2.130.10.10">
    <property type="entry name" value="YVTN repeat-like/Quinoprotein amine dehydrogenase"/>
    <property type="match status" value="2"/>
</dbReference>
<proteinExistence type="predicted"/>
<dbReference type="Proteomes" id="UP000197277">
    <property type="component" value="Unassembled WGS sequence"/>
</dbReference>
<comment type="caution">
    <text evidence="6">The sequence shown here is derived from an EMBL/GenBank/DDBJ whole genome shotgun (WGS) entry which is preliminary data.</text>
</comment>
<evidence type="ECO:0000259" key="4">
    <source>
        <dbReference type="Pfam" id="PF14870"/>
    </source>
</evidence>
<evidence type="ECO:0000256" key="2">
    <source>
        <dbReference type="ARBA" id="ARBA00023276"/>
    </source>
</evidence>
<dbReference type="Pfam" id="PF18962">
    <property type="entry name" value="Por_Secre_tail"/>
    <property type="match status" value="1"/>
</dbReference>
<protein>
    <recommendedName>
        <fullName evidence="8">Secretion system C-terminal sorting domain-containing protein</fullName>
    </recommendedName>
</protein>
<dbReference type="OrthoDB" id="610388at2"/>
<name>A0A2D0AFY4_9BACT</name>
<gene>
    <name evidence="6" type="ORF">CDA63_09835</name>
</gene>
<evidence type="ECO:0000256" key="1">
    <source>
        <dbReference type="ARBA" id="ARBA00022531"/>
    </source>
</evidence>
<evidence type="ECO:0000256" key="3">
    <source>
        <dbReference type="SAM" id="SignalP"/>
    </source>
</evidence>
<sequence>MKIPLLLAVAGLLLASPVQAQWAVQPFTFNPPDNVPLYVDAVDANAAWALSSGLFSQNGNSATEVARTFDGGKNWTVLPIPGIDPQTETIQSLSAVSATTAWVVTLHATDPCRVLKTTNAGATWTVQSTADMFNQQASYPNTIHFFNANDGVVIGDPDGRAGGGMEIYYTANGGTTWTRPVDVPIGTIDELGTFSPPAASGNSIWFPNDEGDIFHSTNKGATWTVTRGVATDLIENIAFRDEQNGLATISDIDGTQHRLYQTTNGGTTWAPLAYTGPLRGWGLTSVPGNRNYLSVGLDFGNGDAGSSYSQDNGQTWISLENNLNHLFVDAASPTAVWSGAIDGQTFLGLGAYKLTSPVLGSRSPTLVLGASLSPNPSSTGQFRVQWPAVAHTGPATLTVFDALGRQVLRQSLNASQATGATLDLSGRRAGIYQVKVESGSGVSQLRAQVL</sequence>
<dbReference type="InterPro" id="IPR026444">
    <property type="entry name" value="Secre_tail"/>
</dbReference>
<keyword evidence="1" id="KW-0602">Photosynthesis</keyword>
<evidence type="ECO:0000313" key="6">
    <source>
        <dbReference type="EMBL" id="OWP63315.1"/>
    </source>
</evidence>
<feature type="domain" description="Photosynthesis system II assembly factor Ycf48/Hcf136-like" evidence="4">
    <location>
        <begin position="64"/>
        <end position="317"/>
    </location>
</feature>
<dbReference type="PANTHER" id="PTHR47199:SF2">
    <property type="entry name" value="PHOTOSYSTEM II STABILITY_ASSEMBLY FACTOR HCF136, CHLOROPLASTIC"/>
    <property type="match status" value="1"/>
</dbReference>
<accession>A0A2D0AFY4</accession>